<evidence type="ECO:0000256" key="1">
    <source>
        <dbReference type="SAM" id="MobiDB-lite"/>
    </source>
</evidence>
<feature type="compositionally biased region" description="Low complexity" evidence="1">
    <location>
        <begin position="48"/>
        <end position="61"/>
    </location>
</feature>
<dbReference type="InterPro" id="IPR041651">
    <property type="entry name" value="DUF5610"/>
</dbReference>
<name>A0ABP9ZV63_9GAMM</name>
<gene>
    <name evidence="3" type="ORF">NBRC116585_01090</name>
</gene>
<evidence type="ECO:0000313" key="4">
    <source>
        <dbReference type="Proteomes" id="UP001481413"/>
    </source>
</evidence>
<feature type="region of interest" description="Disordered" evidence="1">
    <location>
        <begin position="17"/>
        <end position="61"/>
    </location>
</feature>
<protein>
    <submittedName>
        <fullName evidence="3">DUF5610 domain-containing protein</fullName>
    </submittedName>
</protein>
<sequence length="379" mass="40273">MITSSFSSFTRTTEFTSFRNEGALRSRPENNGSGGAKNAGDPKASKEVSSTAPVSSVTPQSAEVTATNILRFVNQSVETLRAEGASEERIAERLNAAREGIEKGYADARAILEDLGKLNDGLATEIDRGETLINEGLAEIEAGQTPSLLAPAEEGSDENADDGATEPVETDDGETPPAAGSPFTFAASGRSQSMALEVVTRDGDKVTVNFRQREGGVSLSAGGYELTASGYSSRYDMQVEGTLDDAELQALQTLFDDVGSLSETFYGGDLGAALEEAMSLGFDGNELASMSLELRQRSFSNVARAYGESGPSLPTARLQSQQNMIADYVKSYTDALDRASMLQEPRDTLQKMMEALVPDDSRLNALRGFHGGLDRLLGA</sequence>
<feature type="region of interest" description="Disordered" evidence="1">
    <location>
        <begin position="150"/>
        <end position="186"/>
    </location>
</feature>
<keyword evidence="4" id="KW-1185">Reference proteome</keyword>
<reference evidence="3 4" key="1">
    <citation type="submission" date="2024-04" db="EMBL/GenBank/DDBJ databases">
        <title>Draft genome sequence of Thalassolituus maritimus NBRC 116585.</title>
        <authorList>
            <person name="Miyakawa T."/>
            <person name="Kusuya Y."/>
            <person name="Miura T."/>
        </authorList>
    </citation>
    <scope>NUCLEOTIDE SEQUENCE [LARGE SCALE GENOMIC DNA]</scope>
    <source>
        <strain evidence="3 4">5NW40-0001</strain>
    </source>
</reference>
<dbReference type="Proteomes" id="UP001481413">
    <property type="component" value="Unassembled WGS sequence"/>
</dbReference>
<accession>A0ABP9ZV63</accession>
<dbReference type="Gene3D" id="1.10.132.90">
    <property type="match status" value="1"/>
</dbReference>
<feature type="domain" description="DUF5610" evidence="2">
    <location>
        <begin position="46"/>
        <end position="139"/>
    </location>
</feature>
<dbReference type="Pfam" id="PF18433">
    <property type="entry name" value="DUF5610"/>
    <property type="match status" value="1"/>
</dbReference>
<comment type="caution">
    <text evidence="3">The sequence shown here is derived from an EMBL/GenBank/DDBJ whole genome shotgun (WGS) entry which is preliminary data.</text>
</comment>
<dbReference type="RefSeq" id="WP_353292943.1">
    <property type="nucleotide sequence ID" value="NZ_BAABWH010000001.1"/>
</dbReference>
<organism evidence="3 4">
    <name type="scientific">Thalassolituus maritimus</name>
    <dbReference type="NCBI Taxonomy" id="484498"/>
    <lineage>
        <taxon>Bacteria</taxon>
        <taxon>Pseudomonadati</taxon>
        <taxon>Pseudomonadota</taxon>
        <taxon>Gammaproteobacteria</taxon>
        <taxon>Oceanospirillales</taxon>
        <taxon>Oceanospirillaceae</taxon>
        <taxon>Thalassolituus</taxon>
    </lineage>
</organism>
<feature type="compositionally biased region" description="Acidic residues" evidence="1">
    <location>
        <begin position="154"/>
        <end position="174"/>
    </location>
</feature>
<evidence type="ECO:0000259" key="2">
    <source>
        <dbReference type="Pfam" id="PF18433"/>
    </source>
</evidence>
<dbReference type="EMBL" id="BAABWH010000001">
    <property type="protein sequence ID" value="GAA6143992.1"/>
    <property type="molecule type" value="Genomic_DNA"/>
</dbReference>
<proteinExistence type="predicted"/>
<evidence type="ECO:0000313" key="3">
    <source>
        <dbReference type="EMBL" id="GAA6143992.1"/>
    </source>
</evidence>